<evidence type="ECO:0000313" key="1">
    <source>
        <dbReference type="EMBL" id="GAH85510.1"/>
    </source>
</evidence>
<dbReference type="AlphaFoldDB" id="X1JVV4"/>
<sequence length="74" mass="8096">FPNLQGFHDAGEVDYANPIGTIQGQYDIWKEFGMIAKGCAIYAWRGGAGSGSKGIYEIPGLLEEVTEFNKNIKI</sequence>
<dbReference type="EMBL" id="BARU01045192">
    <property type="protein sequence ID" value="GAH85510.1"/>
    <property type="molecule type" value="Genomic_DNA"/>
</dbReference>
<name>X1JVV4_9ZZZZ</name>
<organism evidence="1">
    <name type="scientific">marine sediment metagenome</name>
    <dbReference type="NCBI Taxonomy" id="412755"/>
    <lineage>
        <taxon>unclassified sequences</taxon>
        <taxon>metagenomes</taxon>
        <taxon>ecological metagenomes</taxon>
    </lineage>
</organism>
<comment type="caution">
    <text evidence="1">The sequence shown here is derived from an EMBL/GenBank/DDBJ whole genome shotgun (WGS) entry which is preliminary data.</text>
</comment>
<protein>
    <submittedName>
        <fullName evidence="1">Uncharacterized protein</fullName>
    </submittedName>
</protein>
<accession>X1JVV4</accession>
<reference evidence="1" key="1">
    <citation type="journal article" date="2014" name="Front. Microbiol.">
        <title>High frequency of phylogenetically diverse reductive dehalogenase-homologous genes in deep subseafloor sedimentary metagenomes.</title>
        <authorList>
            <person name="Kawai M."/>
            <person name="Futagami T."/>
            <person name="Toyoda A."/>
            <person name="Takaki Y."/>
            <person name="Nishi S."/>
            <person name="Hori S."/>
            <person name="Arai W."/>
            <person name="Tsubouchi T."/>
            <person name="Morono Y."/>
            <person name="Uchiyama I."/>
            <person name="Ito T."/>
            <person name="Fujiyama A."/>
            <person name="Inagaki F."/>
            <person name="Takami H."/>
        </authorList>
    </citation>
    <scope>NUCLEOTIDE SEQUENCE</scope>
    <source>
        <strain evidence="1">Expedition CK06-06</strain>
    </source>
</reference>
<gene>
    <name evidence="1" type="ORF">S03H2_68672</name>
</gene>
<feature type="non-terminal residue" evidence="1">
    <location>
        <position position="1"/>
    </location>
</feature>
<proteinExistence type="predicted"/>